<accession>A0A7X6K522</accession>
<protein>
    <recommendedName>
        <fullName evidence="3">KAP NTPase domain-containing protein</fullName>
    </recommendedName>
</protein>
<comment type="caution">
    <text evidence="4">The sequence shown here is derived from an EMBL/GenBank/DDBJ whole genome shotgun (WGS) entry which is preliminary data.</text>
</comment>
<evidence type="ECO:0000256" key="1">
    <source>
        <dbReference type="SAM" id="Coils"/>
    </source>
</evidence>
<feature type="domain" description="KAP NTPase" evidence="3">
    <location>
        <begin position="210"/>
        <end position="354"/>
    </location>
</feature>
<evidence type="ECO:0000259" key="3">
    <source>
        <dbReference type="Pfam" id="PF07693"/>
    </source>
</evidence>
<proteinExistence type="predicted"/>
<name>A0A7X6K522_9MICC</name>
<evidence type="ECO:0000313" key="5">
    <source>
        <dbReference type="Proteomes" id="UP000544090"/>
    </source>
</evidence>
<keyword evidence="2" id="KW-1133">Transmembrane helix</keyword>
<dbReference type="InterPro" id="IPR027417">
    <property type="entry name" value="P-loop_NTPase"/>
</dbReference>
<dbReference type="RefSeq" id="WP_168484649.1">
    <property type="nucleotide sequence ID" value="NZ_JAAZSQ010000001.1"/>
</dbReference>
<feature type="transmembrane region" description="Helical" evidence="2">
    <location>
        <begin position="458"/>
        <end position="477"/>
    </location>
</feature>
<dbReference type="PANTHER" id="PTHR22674">
    <property type="entry name" value="NTPASE, KAP FAMILY P-LOOP DOMAIN-CONTAINING 1"/>
    <property type="match status" value="1"/>
</dbReference>
<feature type="coiled-coil region" evidence="1">
    <location>
        <begin position="499"/>
        <end position="554"/>
    </location>
</feature>
<dbReference type="Pfam" id="PF07693">
    <property type="entry name" value="KAP_NTPase"/>
    <property type="match status" value="2"/>
</dbReference>
<reference evidence="4 5" key="1">
    <citation type="submission" date="2020-04" db="EMBL/GenBank/DDBJ databases">
        <title>Arthrobacter sp. nov.</title>
        <authorList>
            <person name="Liu S."/>
        </authorList>
    </citation>
    <scope>NUCLEOTIDE SEQUENCE [LARGE SCALE GENOMIC DNA]</scope>
    <source>
        <strain evidence="4 5">E918</strain>
    </source>
</reference>
<keyword evidence="2" id="KW-0812">Transmembrane</keyword>
<dbReference type="Proteomes" id="UP000544090">
    <property type="component" value="Unassembled WGS sequence"/>
</dbReference>
<evidence type="ECO:0000256" key="2">
    <source>
        <dbReference type="SAM" id="Phobius"/>
    </source>
</evidence>
<dbReference type="PANTHER" id="PTHR22674:SF6">
    <property type="entry name" value="NTPASE KAP FAMILY P-LOOP DOMAIN-CONTAINING PROTEIN 1"/>
    <property type="match status" value="1"/>
</dbReference>
<feature type="domain" description="KAP NTPase" evidence="3">
    <location>
        <begin position="613"/>
        <end position="794"/>
    </location>
</feature>
<keyword evidence="1" id="KW-0175">Coiled coil</keyword>
<evidence type="ECO:0000313" key="4">
    <source>
        <dbReference type="EMBL" id="NKX53330.1"/>
    </source>
</evidence>
<feature type="coiled-coil region" evidence="1">
    <location>
        <begin position="319"/>
        <end position="360"/>
    </location>
</feature>
<dbReference type="EMBL" id="JAAZSQ010000001">
    <property type="protein sequence ID" value="NKX53330.1"/>
    <property type="molecule type" value="Genomic_DNA"/>
</dbReference>
<feature type="transmembrane region" description="Helical" evidence="2">
    <location>
        <begin position="434"/>
        <end position="452"/>
    </location>
</feature>
<keyword evidence="2" id="KW-0472">Membrane</keyword>
<sequence length="902" mass="97162">MVRLQGFDADFSPSSAKAVRWAGAAAVHRNLGTASGAQIEPADLLLGVLLAHPDEFGEAQVLLQHFGLTARDVLPAGYPVPTAADLAEAAERSGGPDPVPFSSTTLQVLTGLGQASVVHLADLLGALLTGESPLRTSFSAALLSRGVDLDSVTGSYGRFLDALQRPGKQTTGRQLREWLRRENRRAPVDVPRFSSDEIDADRDLIGIRTEAEAFAYLLASRDLRPPLAIGLFGDWGSGKSFLMRSIKQRVDQLRALVPEGGQGGAAVWRNIRQIEFNAWEYVQGNLWAGLLERLFRELGSLVDSAALLTTRRDPVQQERDDQARQVQQLKAVLNEIDSEQKDLEEKLEKANNAVDSARAEARARLEASGPQVALKSVQRALDDFWGPGSRPLAATSADPAAALADAAAAMAEVRAAAGHGRVLLGPYWTNKKHFVLALMGALAVPVAAWVFAALQAPAVVSLLGGAAAFLGTAAAVLRSGARWTEARLAEFGRAVAEVRDQIRQPVEAAEERRREIEAELAELEQRSAAERDKLHQAEARQQAAEQRLVALTAGRILVDFADERSGDYRRRLGLLATVRRDLSSLSDVIRANNDLYAVEPGSAAQPPDAAVPNRIILYIDDLDRCPPAKVLEVLEAVHLLLAFPMFAVVVAVDSHWLSAALKDQLHALRARSPRGAGAPDRPPTPADYLEKIFQLPFRVPALPAAARARMLHGLLAPSLRPRPEPAADNPAEGALRVGPRESGTIEAMLSRSGETLRLETSPLALSPDDLEVIESMAPLLGHTPRRVKRFVNSCQLLLAMPPALSSTVPASGGTAVQPVPDERAIVCFLAAVNEGLPSAAEALFALTESKSPDRLASLTSRGDLDPAEVSRLTAWLDSHQAWGQLSFAQLAVRTDMVRRLRF</sequence>
<dbReference type="InterPro" id="IPR011646">
    <property type="entry name" value="KAP_P-loop"/>
</dbReference>
<dbReference type="InterPro" id="IPR052754">
    <property type="entry name" value="NTPase_KAP_P-loop"/>
</dbReference>
<dbReference type="SUPFAM" id="SSF52540">
    <property type="entry name" value="P-loop containing nucleoside triphosphate hydrolases"/>
    <property type="match status" value="1"/>
</dbReference>
<organism evidence="4 5">
    <name type="scientific">Arthrobacter mobilis</name>
    <dbReference type="NCBI Taxonomy" id="2724944"/>
    <lineage>
        <taxon>Bacteria</taxon>
        <taxon>Bacillati</taxon>
        <taxon>Actinomycetota</taxon>
        <taxon>Actinomycetes</taxon>
        <taxon>Micrococcales</taxon>
        <taxon>Micrococcaceae</taxon>
        <taxon>Arthrobacter</taxon>
    </lineage>
</organism>
<gene>
    <name evidence="4" type="ORF">HGG74_02015</name>
</gene>
<keyword evidence="5" id="KW-1185">Reference proteome</keyword>
<dbReference type="AlphaFoldDB" id="A0A7X6K522"/>